<keyword evidence="4" id="KW-1003">Cell membrane</keyword>
<proteinExistence type="predicted"/>
<dbReference type="FunFam" id="1.10.3720.10:FF:000001">
    <property type="entry name" value="Glycine betaine ABC transporter, permease"/>
    <property type="match status" value="1"/>
</dbReference>
<dbReference type="GO" id="GO:0043190">
    <property type="term" value="C:ATP-binding cassette (ABC) transporter complex"/>
    <property type="evidence" value="ECO:0007669"/>
    <property type="project" value="TreeGrafter"/>
</dbReference>
<feature type="transmembrane region" description="Helical" evidence="8">
    <location>
        <begin position="48"/>
        <end position="66"/>
    </location>
</feature>
<feature type="domain" description="ABC transmembrane type-1" evidence="9">
    <location>
        <begin position="94"/>
        <end position="273"/>
    </location>
</feature>
<dbReference type="EMBL" id="CAADRN010000159">
    <property type="protein sequence ID" value="VFU14024.1"/>
    <property type="molecule type" value="Genomic_DNA"/>
</dbReference>
<evidence type="ECO:0000256" key="7">
    <source>
        <dbReference type="ARBA" id="ARBA00023136"/>
    </source>
</evidence>
<evidence type="ECO:0000256" key="3">
    <source>
        <dbReference type="ARBA" id="ARBA00022448"/>
    </source>
</evidence>
<feature type="transmembrane region" description="Helical" evidence="8">
    <location>
        <begin position="98"/>
        <end position="122"/>
    </location>
</feature>
<keyword evidence="5 8" id="KW-0812">Transmembrane</keyword>
<dbReference type="Gene3D" id="1.10.3720.10">
    <property type="entry name" value="MetI-like"/>
    <property type="match status" value="1"/>
</dbReference>
<feature type="transmembrane region" description="Helical" evidence="8">
    <location>
        <begin position="142"/>
        <end position="167"/>
    </location>
</feature>
<reference evidence="10" key="1">
    <citation type="submission" date="2019-03" db="EMBL/GenBank/DDBJ databases">
        <authorList>
            <person name="Hao L."/>
        </authorList>
    </citation>
    <scope>NUCLEOTIDE SEQUENCE</scope>
</reference>
<feature type="transmembrane region" description="Helical" evidence="8">
    <location>
        <begin position="72"/>
        <end position="91"/>
    </location>
</feature>
<sequence length="282" mass="30670">MNEFPEFLYFPIAPYVNDFMALLLQKFGTFFDQITLVILNMLMVIEKFLLWLPWWSIIIAVLYLGWKSTKSWITAAVMALLLVMVGSFGMWELMMQTLAIVGGAVIVSILMGIPIGIVMASSKKVDAILRPVLDATQTMPSFVYLIPALMFFGLGKVPGLFATLIYAMPPVIRLTSLGISQVSYDVVEAGRAFGSTKMQLLLKVQLPLAMPSIMTGINQTTMMALAMVVIASMIGARGLGEQVLISIGRIDVGRGLEAGLSIVALAIVIDRLLQGIGTGTRS</sequence>
<name>A0A485LYM6_9ZZZZ</name>
<gene>
    <name evidence="10" type="primary">opuAB</name>
    <name evidence="10" type="ORF">SCFA_2410002</name>
</gene>
<dbReference type="PROSITE" id="PS50928">
    <property type="entry name" value="ABC_TM1"/>
    <property type="match status" value="1"/>
</dbReference>
<dbReference type="GO" id="GO:0005275">
    <property type="term" value="F:amine transmembrane transporter activity"/>
    <property type="evidence" value="ECO:0007669"/>
    <property type="project" value="TreeGrafter"/>
</dbReference>
<dbReference type="PANTHER" id="PTHR47737">
    <property type="entry name" value="GLYCINE BETAINE/PROLINE BETAINE TRANSPORT SYSTEM PERMEASE PROTEIN PROW"/>
    <property type="match status" value="1"/>
</dbReference>
<dbReference type="Pfam" id="PF00528">
    <property type="entry name" value="BPD_transp_1"/>
    <property type="match status" value="1"/>
</dbReference>
<organism evidence="10">
    <name type="scientific">anaerobic digester metagenome</name>
    <dbReference type="NCBI Taxonomy" id="1263854"/>
    <lineage>
        <taxon>unclassified sequences</taxon>
        <taxon>metagenomes</taxon>
        <taxon>ecological metagenomes</taxon>
    </lineage>
</organism>
<evidence type="ECO:0000256" key="6">
    <source>
        <dbReference type="ARBA" id="ARBA00022989"/>
    </source>
</evidence>
<evidence type="ECO:0000256" key="5">
    <source>
        <dbReference type="ARBA" id="ARBA00022692"/>
    </source>
</evidence>
<comment type="subcellular location">
    <subcellularLocation>
        <location evidence="2">Cell membrane</location>
    </subcellularLocation>
    <subcellularLocation>
        <location evidence="1">Membrane</location>
        <topology evidence="1">Multi-pass membrane protein</topology>
    </subcellularLocation>
</comment>
<keyword evidence="7 8" id="KW-0472">Membrane</keyword>
<keyword evidence="6 8" id="KW-1133">Transmembrane helix</keyword>
<dbReference type="GO" id="GO:0015871">
    <property type="term" value="P:choline transport"/>
    <property type="evidence" value="ECO:0007669"/>
    <property type="project" value="TreeGrafter"/>
</dbReference>
<evidence type="ECO:0000259" key="9">
    <source>
        <dbReference type="PROSITE" id="PS50928"/>
    </source>
</evidence>
<protein>
    <submittedName>
        <fullName evidence="10">L-proline betaine and betonicine ABC transporter (Permease)</fullName>
    </submittedName>
</protein>
<dbReference type="CDD" id="cd06261">
    <property type="entry name" value="TM_PBP2"/>
    <property type="match status" value="1"/>
</dbReference>
<dbReference type="GO" id="GO:0015226">
    <property type="term" value="F:carnitine transmembrane transporter activity"/>
    <property type="evidence" value="ECO:0007669"/>
    <property type="project" value="TreeGrafter"/>
</dbReference>
<keyword evidence="3" id="KW-0813">Transport</keyword>
<dbReference type="InterPro" id="IPR035906">
    <property type="entry name" value="MetI-like_sf"/>
</dbReference>
<evidence type="ECO:0000256" key="1">
    <source>
        <dbReference type="ARBA" id="ARBA00004141"/>
    </source>
</evidence>
<evidence type="ECO:0000256" key="4">
    <source>
        <dbReference type="ARBA" id="ARBA00022475"/>
    </source>
</evidence>
<evidence type="ECO:0000256" key="8">
    <source>
        <dbReference type="SAM" id="Phobius"/>
    </source>
</evidence>
<dbReference type="SUPFAM" id="SSF161098">
    <property type="entry name" value="MetI-like"/>
    <property type="match status" value="1"/>
</dbReference>
<dbReference type="PANTHER" id="PTHR47737:SF1">
    <property type="entry name" value="GLYCINE BETAINE_PROLINE BETAINE TRANSPORT SYSTEM PERMEASE PROTEIN PROW"/>
    <property type="match status" value="1"/>
</dbReference>
<dbReference type="InterPro" id="IPR000515">
    <property type="entry name" value="MetI-like"/>
</dbReference>
<evidence type="ECO:0000256" key="2">
    <source>
        <dbReference type="ARBA" id="ARBA00004236"/>
    </source>
</evidence>
<evidence type="ECO:0000313" key="10">
    <source>
        <dbReference type="EMBL" id="VFU14024.1"/>
    </source>
</evidence>
<accession>A0A485LYM6</accession>
<dbReference type="AlphaFoldDB" id="A0A485LYM6"/>
<dbReference type="GO" id="GO:0031460">
    <property type="term" value="P:glycine betaine transport"/>
    <property type="evidence" value="ECO:0007669"/>
    <property type="project" value="TreeGrafter"/>
</dbReference>